<evidence type="ECO:0000256" key="1">
    <source>
        <dbReference type="ARBA" id="ARBA00022441"/>
    </source>
</evidence>
<dbReference type="InterPro" id="IPR015915">
    <property type="entry name" value="Kelch-typ_b-propeller"/>
</dbReference>
<dbReference type="PANTHER" id="PTHR46093:SF17">
    <property type="entry name" value="ZMP:0000001301"/>
    <property type="match status" value="1"/>
</dbReference>
<name>A0AAD9N4B6_9ANNE</name>
<dbReference type="SUPFAM" id="SSF117281">
    <property type="entry name" value="Kelch motif"/>
    <property type="match status" value="2"/>
</dbReference>
<sequence length="346" mass="39188">MAIVECSHSPTIRRVSPLSRFGHAATVKENEIFFFGGSSFDEDDEHITYHGDFFKLAVHGCKMYWMRMLLDGHAPPKRAEHSICLHNNQLYVYGGKNDPSAEYCLPGLYVYDIGYQKWEYLYTSGMAPSTLGHTMSCIDDMLYVLGGYVKGEISNQLYMLHVKQLIWTKLTTCGSISARYNHRAAVISDAIYIFGGCAGKDIWLNDLHILDTSTLTWYQPRVHGPQPPPRAYHTMLADRNKVIIKIIHFRFAVLYTSEQGIIANIANEVLILADTTAEYLYIYGGASNSAPHKRITFNDLHQYNTVTHEWTALFTMPTPINCFSLAAGIIQNKIDNVLDVLQVSDW</sequence>
<dbReference type="AlphaFoldDB" id="A0AAD9N4B6"/>
<dbReference type="Pfam" id="PF24681">
    <property type="entry name" value="Kelch_KLHDC2_KLHL20_DRC7"/>
    <property type="match status" value="2"/>
</dbReference>
<proteinExistence type="predicted"/>
<keyword evidence="2" id="KW-0677">Repeat</keyword>
<organism evidence="3 4">
    <name type="scientific">Paralvinella palmiformis</name>
    <dbReference type="NCBI Taxonomy" id="53620"/>
    <lineage>
        <taxon>Eukaryota</taxon>
        <taxon>Metazoa</taxon>
        <taxon>Spiralia</taxon>
        <taxon>Lophotrochozoa</taxon>
        <taxon>Annelida</taxon>
        <taxon>Polychaeta</taxon>
        <taxon>Sedentaria</taxon>
        <taxon>Canalipalpata</taxon>
        <taxon>Terebellida</taxon>
        <taxon>Terebelliformia</taxon>
        <taxon>Alvinellidae</taxon>
        <taxon>Paralvinella</taxon>
    </lineage>
</organism>
<dbReference type="EMBL" id="JAODUP010000285">
    <property type="protein sequence ID" value="KAK2153804.1"/>
    <property type="molecule type" value="Genomic_DNA"/>
</dbReference>
<protein>
    <submittedName>
        <fullName evidence="3">Uncharacterized protein</fullName>
    </submittedName>
</protein>
<keyword evidence="1" id="KW-0880">Kelch repeat</keyword>
<reference evidence="3" key="1">
    <citation type="journal article" date="2023" name="Mol. Biol. Evol.">
        <title>Third-Generation Sequencing Reveals the Adaptive Role of the Epigenome in Three Deep-Sea Polychaetes.</title>
        <authorList>
            <person name="Perez M."/>
            <person name="Aroh O."/>
            <person name="Sun Y."/>
            <person name="Lan Y."/>
            <person name="Juniper S.K."/>
            <person name="Young C.R."/>
            <person name="Angers B."/>
            <person name="Qian P.Y."/>
        </authorList>
    </citation>
    <scope>NUCLEOTIDE SEQUENCE</scope>
    <source>
        <strain evidence="3">P08H-3</strain>
    </source>
</reference>
<evidence type="ECO:0000256" key="2">
    <source>
        <dbReference type="ARBA" id="ARBA00022737"/>
    </source>
</evidence>
<dbReference type="Proteomes" id="UP001208570">
    <property type="component" value="Unassembled WGS sequence"/>
</dbReference>
<dbReference type="PANTHER" id="PTHR46093">
    <property type="entry name" value="ACYL-COA-BINDING DOMAIN-CONTAINING PROTEIN 5"/>
    <property type="match status" value="1"/>
</dbReference>
<dbReference type="Gene3D" id="2.120.10.80">
    <property type="entry name" value="Kelch-type beta propeller"/>
    <property type="match status" value="2"/>
</dbReference>
<accession>A0AAD9N4B6</accession>
<evidence type="ECO:0000313" key="4">
    <source>
        <dbReference type="Proteomes" id="UP001208570"/>
    </source>
</evidence>
<comment type="caution">
    <text evidence="3">The sequence shown here is derived from an EMBL/GenBank/DDBJ whole genome shotgun (WGS) entry which is preliminary data.</text>
</comment>
<keyword evidence="4" id="KW-1185">Reference proteome</keyword>
<evidence type="ECO:0000313" key="3">
    <source>
        <dbReference type="EMBL" id="KAK2153804.1"/>
    </source>
</evidence>
<gene>
    <name evidence="3" type="ORF">LSH36_285g02057</name>
</gene>